<evidence type="ECO:0000313" key="2">
    <source>
        <dbReference type="EMBL" id="KAH7092289.1"/>
    </source>
</evidence>
<dbReference type="PROSITE" id="PS51212">
    <property type="entry name" value="WSC"/>
    <property type="match status" value="1"/>
</dbReference>
<comment type="caution">
    <text evidence="2">The sequence shown here is derived from an EMBL/GenBank/DDBJ whole genome shotgun (WGS) entry which is preliminary data.</text>
</comment>
<accession>A0A8K0RBL3</accession>
<dbReference type="Proteomes" id="UP000813461">
    <property type="component" value="Unassembled WGS sequence"/>
</dbReference>
<dbReference type="OrthoDB" id="74764at2759"/>
<dbReference type="PANTHER" id="PTHR43662">
    <property type="match status" value="1"/>
</dbReference>
<dbReference type="PANTHER" id="PTHR43662:SF3">
    <property type="entry name" value="DOMAIN PROTEIN, PUTATIVE (AFU_ORTHOLOGUE AFUA_6G11970)-RELATED"/>
    <property type="match status" value="1"/>
</dbReference>
<dbReference type="AlphaFoldDB" id="A0A8K0RBL3"/>
<evidence type="ECO:0000313" key="3">
    <source>
        <dbReference type="Proteomes" id="UP000813461"/>
    </source>
</evidence>
<keyword evidence="3" id="KW-1185">Reference proteome</keyword>
<dbReference type="Pfam" id="PF01822">
    <property type="entry name" value="WSC"/>
    <property type="match status" value="1"/>
</dbReference>
<proteinExistence type="predicted"/>
<reference evidence="2" key="1">
    <citation type="journal article" date="2021" name="Nat. Commun.">
        <title>Genetic determinants of endophytism in the Arabidopsis root mycobiome.</title>
        <authorList>
            <person name="Mesny F."/>
            <person name="Miyauchi S."/>
            <person name="Thiergart T."/>
            <person name="Pickel B."/>
            <person name="Atanasova L."/>
            <person name="Karlsson M."/>
            <person name="Huettel B."/>
            <person name="Barry K.W."/>
            <person name="Haridas S."/>
            <person name="Chen C."/>
            <person name="Bauer D."/>
            <person name="Andreopoulos W."/>
            <person name="Pangilinan J."/>
            <person name="LaButti K."/>
            <person name="Riley R."/>
            <person name="Lipzen A."/>
            <person name="Clum A."/>
            <person name="Drula E."/>
            <person name="Henrissat B."/>
            <person name="Kohler A."/>
            <person name="Grigoriev I.V."/>
            <person name="Martin F.M."/>
            <person name="Hacquard S."/>
        </authorList>
    </citation>
    <scope>NUCLEOTIDE SEQUENCE</scope>
    <source>
        <strain evidence="2">MPI-SDFR-AT-0120</strain>
    </source>
</reference>
<protein>
    <recommendedName>
        <fullName evidence="1">WSC domain-containing protein</fullName>
    </recommendedName>
</protein>
<dbReference type="InterPro" id="IPR002889">
    <property type="entry name" value="WSC_carb-bd"/>
</dbReference>
<sequence>MQFETKLYLALAMAGYSDAFFRMSCPGRVVRDRVDPIVNPGKVAGHVHTVSGGSGFSASMTYQDARASNATEKLHAFPEGFRMLAGDSNKRSGGSDLATQGISYACLGANQPETNNIPNYSCPGGLRAQVFFPACWDGKNLDSPDHKSHVAYPTQYNNGYCPDAFPVHMISIFYEILYNTNIFADQWNGTQHPFVFANGDATGYGLHGDFLNGWDVDVLQNAIDTCNDASGSVDKCAAVTQYSVQECQQCQIPTTVKEPTGGSLTQLPGCNPITHGPDPAVPGTCNDTTGFGAGETNFIDLTHKGWAYAGCGTDNISDRAFRGSSQGSDNMTVPTCIDFCSDSGYTYAGLEYGRECWCANQLDSRYAPKDGIMGSCNYACAGDEKQVCGGWAAMSVYRDCKGDAKCENWGLGTGGKADSKTMKARVKARSHARQLSD</sequence>
<dbReference type="SMART" id="SM00321">
    <property type="entry name" value="WSC"/>
    <property type="match status" value="1"/>
</dbReference>
<organism evidence="2 3">
    <name type="scientific">Paraphoma chrysanthemicola</name>
    <dbReference type="NCBI Taxonomy" id="798071"/>
    <lineage>
        <taxon>Eukaryota</taxon>
        <taxon>Fungi</taxon>
        <taxon>Dikarya</taxon>
        <taxon>Ascomycota</taxon>
        <taxon>Pezizomycotina</taxon>
        <taxon>Dothideomycetes</taxon>
        <taxon>Pleosporomycetidae</taxon>
        <taxon>Pleosporales</taxon>
        <taxon>Pleosporineae</taxon>
        <taxon>Phaeosphaeriaceae</taxon>
        <taxon>Paraphoma</taxon>
    </lineage>
</organism>
<name>A0A8K0RBL3_9PLEO</name>
<dbReference type="Pfam" id="PF09362">
    <property type="entry name" value="DUF1996"/>
    <property type="match status" value="1"/>
</dbReference>
<feature type="domain" description="WSC" evidence="1">
    <location>
        <begin position="305"/>
        <end position="400"/>
    </location>
</feature>
<dbReference type="InterPro" id="IPR018535">
    <property type="entry name" value="DUF1996"/>
</dbReference>
<gene>
    <name evidence="2" type="ORF">FB567DRAFT_614146</name>
</gene>
<dbReference type="EMBL" id="JAGMVJ010000003">
    <property type="protein sequence ID" value="KAH7092289.1"/>
    <property type="molecule type" value="Genomic_DNA"/>
</dbReference>
<evidence type="ECO:0000259" key="1">
    <source>
        <dbReference type="PROSITE" id="PS51212"/>
    </source>
</evidence>